<reference evidence="1 2" key="1">
    <citation type="submission" date="2020-07" db="EMBL/GenBank/DDBJ databases">
        <title>Stappia sp., F7233, whole genome shotgun sequencing project.</title>
        <authorList>
            <person name="Jiang S."/>
            <person name="Liu Z.W."/>
            <person name="Du Z.J."/>
        </authorList>
    </citation>
    <scope>NUCLEOTIDE SEQUENCE [LARGE SCALE GENOMIC DNA]</scope>
    <source>
        <strain evidence="1 2">F7233</strain>
    </source>
</reference>
<gene>
    <name evidence="1" type="ORF">H2509_08045</name>
</gene>
<dbReference type="InterPro" id="IPR010982">
    <property type="entry name" value="Lambda_DNA-bd_dom_sf"/>
</dbReference>
<evidence type="ECO:0000313" key="1">
    <source>
        <dbReference type="EMBL" id="MBA5777080.1"/>
    </source>
</evidence>
<dbReference type="AlphaFoldDB" id="A0A839ABL8"/>
<sequence length="154" mass="16624">MNATDPKFDPTPMPRLASVAPAGRYTVTVSWSQGPRAGITETVDLAPLIEQFRLYAPLRGNQALFDALGIVDGGVAIEWADGEIDMAATSVERLAAEQMTGQDFAEFLKRNRLTRQAAAAELGRSLRAVQDYVKSTGPIPRIVALACKGYEASR</sequence>
<evidence type="ECO:0008006" key="3">
    <source>
        <dbReference type="Google" id="ProtNLM"/>
    </source>
</evidence>
<name>A0A839ABL8_9HYPH</name>
<protein>
    <recommendedName>
        <fullName evidence="3">DUF2442 domain-containing protein</fullName>
    </recommendedName>
</protein>
<dbReference type="SUPFAM" id="SSF143880">
    <property type="entry name" value="NE0471 N-terminal domain-like"/>
    <property type="match status" value="1"/>
</dbReference>
<dbReference type="GO" id="GO:0003677">
    <property type="term" value="F:DNA binding"/>
    <property type="evidence" value="ECO:0007669"/>
    <property type="project" value="InterPro"/>
</dbReference>
<dbReference type="Gene3D" id="3.30.2020.10">
    <property type="entry name" value="NE0471-like N-terminal domain"/>
    <property type="match status" value="1"/>
</dbReference>
<dbReference type="SUPFAM" id="SSF47413">
    <property type="entry name" value="lambda repressor-like DNA-binding domains"/>
    <property type="match status" value="1"/>
</dbReference>
<dbReference type="InterPro" id="IPR036782">
    <property type="entry name" value="NE0471-like_N"/>
</dbReference>
<keyword evidence="2" id="KW-1185">Reference proteome</keyword>
<dbReference type="RefSeq" id="WP_182164146.1">
    <property type="nucleotide sequence ID" value="NZ_JACFXV010000045.1"/>
</dbReference>
<organism evidence="1 2">
    <name type="scientific">Stappia albiluteola</name>
    <dbReference type="NCBI Taxonomy" id="2758565"/>
    <lineage>
        <taxon>Bacteria</taxon>
        <taxon>Pseudomonadati</taxon>
        <taxon>Pseudomonadota</taxon>
        <taxon>Alphaproteobacteria</taxon>
        <taxon>Hyphomicrobiales</taxon>
        <taxon>Stappiaceae</taxon>
        <taxon>Stappia</taxon>
    </lineage>
</organism>
<dbReference type="EMBL" id="JACFXV010000045">
    <property type="protein sequence ID" value="MBA5777080.1"/>
    <property type="molecule type" value="Genomic_DNA"/>
</dbReference>
<evidence type="ECO:0000313" key="2">
    <source>
        <dbReference type="Proteomes" id="UP000541109"/>
    </source>
</evidence>
<proteinExistence type="predicted"/>
<dbReference type="Gene3D" id="1.10.260.40">
    <property type="entry name" value="lambda repressor-like DNA-binding domains"/>
    <property type="match status" value="1"/>
</dbReference>
<dbReference type="Proteomes" id="UP000541109">
    <property type="component" value="Unassembled WGS sequence"/>
</dbReference>
<comment type="caution">
    <text evidence="1">The sequence shown here is derived from an EMBL/GenBank/DDBJ whole genome shotgun (WGS) entry which is preliminary data.</text>
</comment>
<accession>A0A839ABL8</accession>